<feature type="region of interest" description="Disordered" evidence="1">
    <location>
        <begin position="83"/>
        <end position="125"/>
    </location>
</feature>
<evidence type="ECO:0000313" key="3">
    <source>
        <dbReference type="RefSeq" id="XP_014662403.1"/>
    </source>
</evidence>
<evidence type="ECO:0000313" key="2">
    <source>
        <dbReference type="Proteomes" id="UP000695022"/>
    </source>
</evidence>
<protein>
    <submittedName>
        <fullName evidence="3">Uncharacterized protein LOC106805356</fullName>
    </submittedName>
</protein>
<keyword evidence="2" id="KW-1185">Reference proteome</keyword>
<sequence>MCSRNLMEETLAKVTAKHTMHWVQGAGHGLEIGSSEARNDMYHTLVTWCSEVCKQSLEYSSVECSRNLERQMAGRNTLTRLRKAAGGTSARRTHEDRKKTEMETHASNSPVLKTRRKRRRVADIE</sequence>
<dbReference type="GeneID" id="106805356"/>
<evidence type="ECO:0000256" key="1">
    <source>
        <dbReference type="SAM" id="MobiDB-lite"/>
    </source>
</evidence>
<dbReference type="RefSeq" id="XP_014662403.1">
    <property type="nucleotide sequence ID" value="XM_014806917.1"/>
</dbReference>
<feature type="compositionally biased region" description="Basic and acidic residues" evidence="1">
    <location>
        <begin position="92"/>
        <end position="104"/>
    </location>
</feature>
<reference evidence="3" key="1">
    <citation type="submission" date="2025-08" db="UniProtKB">
        <authorList>
            <consortium name="RefSeq"/>
        </authorList>
    </citation>
    <scope>IDENTIFICATION</scope>
</reference>
<proteinExistence type="predicted"/>
<name>A0ABM1DR32_PRICU</name>
<gene>
    <name evidence="3" type="primary">LOC106805356</name>
</gene>
<feature type="compositionally biased region" description="Basic residues" evidence="1">
    <location>
        <begin position="113"/>
        <end position="125"/>
    </location>
</feature>
<dbReference type="Proteomes" id="UP000695022">
    <property type="component" value="Unplaced"/>
</dbReference>
<organism evidence="2 3">
    <name type="scientific">Priapulus caudatus</name>
    <name type="common">Priapulid worm</name>
    <dbReference type="NCBI Taxonomy" id="37621"/>
    <lineage>
        <taxon>Eukaryota</taxon>
        <taxon>Metazoa</taxon>
        <taxon>Ecdysozoa</taxon>
        <taxon>Scalidophora</taxon>
        <taxon>Priapulida</taxon>
        <taxon>Priapulimorpha</taxon>
        <taxon>Priapulimorphida</taxon>
        <taxon>Priapulidae</taxon>
        <taxon>Priapulus</taxon>
    </lineage>
</organism>
<accession>A0ABM1DR32</accession>